<evidence type="ECO:0000259" key="1">
    <source>
        <dbReference type="Pfam" id="PF08765"/>
    </source>
</evidence>
<dbReference type="SUPFAM" id="SSF46689">
    <property type="entry name" value="Homeodomain-like"/>
    <property type="match status" value="1"/>
</dbReference>
<accession>A0ABY8R9D8</accession>
<reference evidence="2 3" key="1">
    <citation type="submission" date="2023-04" db="EMBL/GenBank/DDBJ databases">
        <title>Bacteria Genome Submission.</title>
        <authorList>
            <person name="Isaac P."/>
        </authorList>
    </citation>
    <scope>NUCLEOTIDE SEQUENCE [LARGE SCALE GENOMIC DNA]</scope>
    <source>
        <strain evidence="2 3">SampleS7P1</strain>
        <plasmid evidence="2 3">unnamed7</plasmid>
    </source>
</reference>
<keyword evidence="3" id="KW-1185">Reference proteome</keyword>
<sequence length="49" mass="5952">MYFPTEKMIYKEARDREIIGEFNGFNVKELASKYRMSESYVRAIIRKNK</sequence>
<geneLocation type="plasmid" evidence="2 3">
    <name>unnamed7</name>
</geneLocation>
<evidence type="ECO:0000313" key="2">
    <source>
        <dbReference type="EMBL" id="WGX77878.1"/>
    </source>
</evidence>
<dbReference type="Pfam" id="PF08765">
    <property type="entry name" value="Mor"/>
    <property type="match status" value="1"/>
</dbReference>
<evidence type="ECO:0000313" key="3">
    <source>
        <dbReference type="Proteomes" id="UP001239169"/>
    </source>
</evidence>
<dbReference type="InterPro" id="IPR009057">
    <property type="entry name" value="Homeodomain-like_sf"/>
</dbReference>
<dbReference type="InterPro" id="IPR014875">
    <property type="entry name" value="Mor_transcription_activator"/>
</dbReference>
<dbReference type="Proteomes" id="UP001239169">
    <property type="component" value="Plasmid unnamed7"/>
</dbReference>
<protein>
    <submittedName>
        <fullName evidence="2">Mor transcription activator family protein</fullName>
    </submittedName>
</protein>
<gene>
    <name evidence="2" type="ORF">QJS64_21930</name>
</gene>
<name>A0ABY8R9D8_PARBF</name>
<proteinExistence type="predicted"/>
<dbReference type="Gene3D" id="1.10.10.60">
    <property type="entry name" value="Homeodomain-like"/>
    <property type="match status" value="1"/>
</dbReference>
<feature type="domain" description="Mor transcription activator" evidence="1">
    <location>
        <begin position="1"/>
        <end position="47"/>
    </location>
</feature>
<keyword evidence="2" id="KW-0614">Plasmid</keyword>
<organism evidence="2 3">
    <name type="scientific">Paraclostridium bifermentans</name>
    <name type="common">Clostridium bifermentans</name>
    <dbReference type="NCBI Taxonomy" id="1490"/>
    <lineage>
        <taxon>Bacteria</taxon>
        <taxon>Bacillati</taxon>
        <taxon>Bacillota</taxon>
        <taxon>Clostridia</taxon>
        <taxon>Peptostreptococcales</taxon>
        <taxon>Peptostreptococcaceae</taxon>
        <taxon>Paraclostridium</taxon>
    </lineage>
</organism>
<dbReference type="EMBL" id="CP124692">
    <property type="protein sequence ID" value="WGX77878.1"/>
    <property type="molecule type" value="Genomic_DNA"/>
</dbReference>